<accession>A0A382LY11</accession>
<keyword evidence="1" id="KW-1133">Transmembrane helix</keyword>
<evidence type="ECO:0000256" key="1">
    <source>
        <dbReference type="SAM" id="Phobius"/>
    </source>
</evidence>
<feature type="transmembrane region" description="Helical" evidence="1">
    <location>
        <begin position="59"/>
        <end position="80"/>
    </location>
</feature>
<gene>
    <name evidence="3" type="ORF">METZ01_LOCUS294503</name>
</gene>
<evidence type="ECO:0000313" key="3">
    <source>
        <dbReference type="EMBL" id="SVC41649.1"/>
    </source>
</evidence>
<organism evidence="3">
    <name type="scientific">marine metagenome</name>
    <dbReference type="NCBI Taxonomy" id="408172"/>
    <lineage>
        <taxon>unclassified sequences</taxon>
        <taxon>metagenomes</taxon>
        <taxon>ecological metagenomes</taxon>
    </lineage>
</organism>
<dbReference type="PANTHER" id="PTHR35342:SF1">
    <property type="entry name" value="BLR4373 PROTEIN"/>
    <property type="match status" value="1"/>
</dbReference>
<dbReference type="Pfam" id="PF01970">
    <property type="entry name" value="TctA"/>
    <property type="match status" value="1"/>
</dbReference>
<sequence length="107" mass="10844">MIEALHAMGSVVFDPYLVFLILITTILGVVIGVLPGLGATTGAALLLPFTLTMEPVHAIAVLATIYVAATFAGSITAILINTPGTSASAATTFDGYPLAQRGEAGRA</sequence>
<reference evidence="3" key="1">
    <citation type="submission" date="2018-05" db="EMBL/GenBank/DDBJ databases">
        <authorList>
            <person name="Lanie J.A."/>
            <person name="Ng W.-L."/>
            <person name="Kazmierczak K.M."/>
            <person name="Andrzejewski T.M."/>
            <person name="Davidsen T.M."/>
            <person name="Wayne K.J."/>
            <person name="Tettelin H."/>
            <person name="Glass J.I."/>
            <person name="Rusch D."/>
            <person name="Podicherti R."/>
            <person name="Tsui H.-C.T."/>
            <person name="Winkler M.E."/>
        </authorList>
    </citation>
    <scope>NUCLEOTIDE SEQUENCE</scope>
</reference>
<dbReference type="AlphaFoldDB" id="A0A382LY11"/>
<dbReference type="InterPro" id="IPR002823">
    <property type="entry name" value="DUF112_TM"/>
</dbReference>
<dbReference type="PANTHER" id="PTHR35342">
    <property type="entry name" value="TRICARBOXYLIC TRANSPORT PROTEIN"/>
    <property type="match status" value="1"/>
</dbReference>
<feature type="transmembrane region" description="Helical" evidence="1">
    <location>
        <begin position="16"/>
        <end position="47"/>
    </location>
</feature>
<protein>
    <recommendedName>
        <fullName evidence="2">DUF112 domain-containing protein</fullName>
    </recommendedName>
</protein>
<evidence type="ECO:0000259" key="2">
    <source>
        <dbReference type="Pfam" id="PF01970"/>
    </source>
</evidence>
<keyword evidence="1" id="KW-0472">Membrane</keyword>
<name>A0A382LY11_9ZZZZ</name>
<dbReference type="EMBL" id="UINC01090049">
    <property type="protein sequence ID" value="SVC41649.1"/>
    <property type="molecule type" value="Genomic_DNA"/>
</dbReference>
<proteinExistence type="predicted"/>
<feature type="non-terminal residue" evidence="3">
    <location>
        <position position="107"/>
    </location>
</feature>
<keyword evidence="1" id="KW-0812">Transmembrane</keyword>
<feature type="domain" description="DUF112" evidence="2">
    <location>
        <begin position="19"/>
        <end position="107"/>
    </location>
</feature>